<evidence type="ECO:0000313" key="1">
    <source>
        <dbReference type="EMBL" id="SOY32867.1"/>
    </source>
</evidence>
<organism evidence="1 2">
    <name type="scientific">Acetatifactor muris</name>
    <dbReference type="NCBI Taxonomy" id="879566"/>
    <lineage>
        <taxon>Bacteria</taxon>
        <taxon>Bacillati</taxon>
        <taxon>Bacillota</taxon>
        <taxon>Clostridia</taxon>
        <taxon>Lachnospirales</taxon>
        <taxon>Lachnospiraceae</taxon>
        <taxon>Acetatifactor</taxon>
    </lineage>
</organism>
<accession>A0A2K4ZQX8</accession>
<name>A0A2K4ZQX8_9FIRM</name>
<dbReference type="EMBL" id="OFSM01000086">
    <property type="protein sequence ID" value="SOY32867.1"/>
    <property type="molecule type" value="Genomic_DNA"/>
</dbReference>
<reference evidence="1 2" key="1">
    <citation type="submission" date="2018-01" db="EMBL/GenBank/DDBJ databases">
        <authorList>
            <person name="Gaut B.S."/>
            <person name="Morton B.R."/>
            <person name="Clegg M.T."/>
            <person name="Duvall M.R."/>
        </authorList>
    </citation>
    <scope>NUCLEOTIDE SEQUENCE [LARGE SCALE GENOMIC DNA]</scope>
    <source>
        <strain evidence="1">GP69</strain>
    </source>
</reference>
<dbReference type="Proteomes" id="UP000236311">
    <property type="component" value="Unassembled WGS sequence"/>
</dbReference>
<proteinExistence type="predicted"/>
<sequence>MEYIFETEHLKIRKFEIEDAKCLYKIIWKK</sequence>
<protein>
    <submittedName>
        <fullName evidence="1">Uncharacterized protein</fullName>
    </submittedName>
</protein>
<evidence type="ECO:0000313" key="2">
    <source>
        <dbReference type="Proteomes" id="UP000236311"/>
    </source>
</evidence>
<dbReference type="AlphaFoldDB" id="A0A2K4ZQX8"/>
<gene>
    <name evidence="1" type="ORF">AMURIS_05635</name>
</gene>
<keyword evidence="2" id="KW-1185">Reference proteome</keyword>